<organism evidence="1 2">
    <name type="scientific">Candidatus Borkfalkia faecigallinarum</name>
    <dbReference type="NCBI Taxonomy" id="2838509"/>
    <lineage>
        <taxon>Bacteria</taxon>
        <taxon>Bacillati</taxon>
        <taxon>Bacillota</taxon>
        <taxon>Clostridia</taxon>
        <taxon>Christensenellales</taxon>
        <taxon>Christensenellaceae</taxon>
        <taxon>Candidatus Borkfalkia</taxon>
    </lineage>
</organism>
<dbReference type="AlphaFoldDB" id="A0A9D2ARA9"/>
<reference evidence="1" key="1">
    <citation type="journal article" date="2021" name="PeerJ">
        <title>Extensive microbial diversity within the chicken gut microbiome revealed by metagenomics and culture.</title>
        <authorList>
            <person name="Gilroy R."/>
            <person name="Ravi A."/>
            <person name="Getino M."/>
            <person name="Pursley I."/>
            <person name="Horton D.L."/>
            <person name="Alikhan N.F."/>
            <person name="Baker D."/>
            <person name="Gharbi K."/>
            <person name="Hall N."/>
            <person name="Watson M."/>
            <person name="Adriaenssens E.M."/>
            <person name="Foster-Nyarko E."/>
            <person name="Jarju S."/>
            <person name="Secka A."/>
            <person name="Antonio M."/>
            <person name="Oren A."/>
            <person name="Chaudhuri R.R."/>
            <person name="La Ragione R."/>
            <person name="Hildebrand F."/>
            <person name="Pallen M.J."/>
        </authorList>
    </citation>
    <scope>NUCLEOTIDE SEQUENCE</scope>
    <source>
        <strain evidence="1">26628</strain>
    </source>
</reference>
<sequence length="148" mass="14998">MCLLCSILFGESCAPRRAPSYGGCGAASDAPAACGGCGAAAEREAPCGGSPYGRSPCGAWAGCGARDGGSSFACGTYAEARSGGGSCMSACACRDCSGFGRHGDGGVCCDEAYYCRQYALCCCEKKCGCENCCCEKKYFRERKCICGG</sequence>
<proteinExistence type="predicted"/>
<evidence type="ECO:0000313" key="2">
    <source>
        <dbReference type="Proteomes" id="UP000824249"/>
    </source>
</evidence>
<name>A0A9D2ARA9_9FIRM</name>
<gene>
    <name evidence="1" type="ORF">H9737_00570</name>
</gene>
<accession>A0A9D2ARA9</accession>
<evidence type="ECO:0000313" key="1">
    <source>
        <dbReference type="EMBL" id="HIX46166.1"/>
    </source>
</evidence>
<dbReference type="EMBL" id="DXFD01000009">
    <property type="protein sequence ID" value="HIX46166.1"/>
    <property type="molecule type" value="Genomic_DNA"/>
</dbReference>
<comment type="caution">
    <text evidence="1">The sequence shown here is derived from an EMBL/GenBank/DDBJ whole genome shotgun (WGS) entry which is preliminary data.</text>
</comment>
<dbReference type="Proteomes" id="UP000824249">
    <property type="component" value="Unassembled WGS sequence"/>
</dbReference>
<protein>
    <submittedName>
        <fullName evidence="1">Uncharacterized protein</fullName>
    </submittedName>
</protein>
<reference evidence="1" key="2">
    <citation type="submission" date="2021-04" db="EMBL/GenBank/DDBJ databases">
        <authorList>
            <person name="Gilroy R."/>
        </authorList>
    </citation>
    <scope>NUCLEOTIDE SEQUENCE</scope>
    <source>
        <strain evidence="1">26628</strain>
    </source>
</reference>